<reference evidence="6" key="1">
    <citation type="journal article" date="2021" name="PeerJ">
        <title>Extensive microbial diversity within the chicken gut microbiome revealed by metagenomics and culture.</title>
        <authorList>
            <person name="Gilroy R."/>
            <person name="Ravi A."/>
            <person name="Getino M."/>
            <person name="Pursley I."/>
            <person name="Horton D.L."/>
            <person name="Alikhan N.F."/>
            <person name="Baker D."/>
            <person name="Gharbi K."/>
            <person name="Hall N."/>
            <person name="Watson M."/>
            <person name="Adriaenssens E.M."/>
            <person name="Foster-Nyarko E."/>
            <person name="Jarju S."/>
            <person name="Secka A."/>
            <person name="Antonio M."/>
            <person name="Oren A."/>
            <person name="Chaudhuri R.R."/>
            <person name="La Ragione R."/>
            <person name="Hildebrand F."/>
            <person name="Pallen M.J."/>
        </authorList>
    </citation>
    <scope>NUCLEOTIDE SEQUENCE</scope>
    <source>
        <strain evidence="6">ChiHecec2B26-7398</strain>
    </source>
</reference>
<evidence type="ECO:0000256" key="1">
    <source>
        <dbReference type="ARBA" id="ARBA00010638"/>
    </source>
</evidence>
<dbReference type="PANTHER" id="PTHR23407:SF1">
    <property type="entry name" value="5-FORMYLTETRAHYDROFOLATE CYCLO-LIGASE"/>
    <property type="match status" value="1"/>
</dbReference>
<comment type="caution">
    <text evidence="6">The sequence shown here is derived from an EMBL/GenBank/DDBJ whole genome shotgun (WGS) entry which is preliminary data.</text>
</comment>
<evidence type="ECO:0000256" key="5">
    <source>
        <dbReference type="RuleBase" id="RU361279"/>
    </source>
</evidence>
<dbReference type="NCBIfam" id="TIGR02727">
    <property type="entry name" value="MTHFS_bact"/>
    <property type="match status" value="1"/>
</dbReference>
<accession>A0A9D2BV90</accession>
<sequence>MTKAEARARAKAQRAALDRQAAGRGMAAALFALDAWRRAGTVLAFAPLPDEPDTTAVLQCALAQGKRLLLPRVRAAGAMDWVEICDLAQLQPGAYGILEPPATLPAVLPDACPAPLALIPCLAAGRDGTRLGRGGGYYDRFLAHYKGDRLLLCPAALVWPAVPADVWDARFAPHEILTEKGTLV</sequence>
<keyword evidence="2 4" id="KW-0547">Nucleotide-binding</keyword>
<keyword evidence="6" id="KW-0436">Ligase</keyword>
<dbReference type="GO" id="GO:0005524">
    <property type="term" value="F:ATP binding"/>
    <property type="evidence" value="ECO:0007669"/>
    <property type="project" value="UniProtKB-KW"/>
</dbReference>
<evidence type="ECO:0000313" key="7">
    <source>
        <dbReference type="Proteomes" id="UP000886751"/>
    </source>
</evidence>
<dbReference type="GO" id="GO:0009396">
    <property type="term" value="P:folic acid-containing compound biosynthetic process"/>
    <property type="evidence" value="ECO:0007669"/>
    <property type="project" value="TreeGrafter"/>
</dbReference>
<dbReference type="InterPro" id="IPR024185">
    <property type="entry name" value="FTHF_cligase-like_sf"/>
</dbReference>
<dbReference type="EC" id="6.3.3.2" evidence="5"/>
<dbReference type="Pfam" id="PF01812">
    <property type="entry name" value="5-FTHF_cyc-lig"/>
    <property type="match status" value="1"/>
</dbReference>
<organism evidence="6 7">
    <name type="scientific">Candidatus Gemmiger excrementipullorum</name>
    <dbReference type="NCBI Taxonomy" id="2838610"/>
    <lineage>
        <taxon>Bacteria</taxon>
        <taxon>Bacillati</taxon>
        <taxon>Bacillota</taxon>
        <taxon>Clostridia</taxon>
        <taxon>Eubacteriales</taxon>
        <taxon>Gemmiger</taxon>
    </lineage>
</organism>
<protein>
    <recommendedName>
        <fullName evidence="5">5-formyltetrahydrofolate cyclo-ligase</fullName>
        <ecNumber evidence="5">6.3.3.2</ecNumber>
    </recommendedName>
</protein>
<feature type="binding site" evidence="4">
    <location>
        <position position="51"/>
    </location>
    <ligand>
        <name>substrate</name>
    </ligand>
</feature>
<dbReference type="Gene3D" id="3.40.50.10420">
    <property type="entry name" value="NagB/RpiA/CoA transferase-like"/>
    <property type="match status" value="1"/>
</dbReference>
<comment type="similarity">
    <text evidence="1 5">Belongs to the 5-formyltetrahydrofolate cyclo-ligase family.</text>
</comment>
<comment type="catalytic activity">
    <reaction evidence="5">
        <text>(6S)-5-formyl-5,6,7,8-tetrahydrofolate + ATP = (6R)-5,10-methenyltetrahydrofolate + ADP + phosphate</text>
        <dbReference type="Rhea" id="RHEA:10488"/>
        <dbReference type="ChEBI" id="CHEBI:30616"/>
        <dbReference type="ChEBI" id="CHEBI:43474"/>
        <dbReference type="ChEBI" id="CHEBI:57455"/>
        <dbReference type="ChEBI" id="CHEBI:57457"/>
        <dbReference type="ChEBI" id="CHEBI:456216"/>
        <dbReference type="EC" id="6.3.3.2"/>
    </reaction>
</comment>
<gene>
    <name evidence="6" type="ORF">H9846_08120</name>
</gene>
<evidence type="ECO:0000313" key="6">
    <source>
        <dbReference type="EMBL" id="HIX95408.1"/>
    </source>
</evidence>
<dbReference type="AlphaFoldDB" id="A0A9D2BV90"/>
<evidence type="ECO:0000256" key="3">
    <source>
        <dbReference type="ARBA" id="ARBA00022840"/>
    </source>
</evidence>
<dbReference type="GO" id="GO:0030272">
    <property type="term" value="F:5-formyltetrahydrofolate cyclo-ligase activity"/>
    <property type="evidence" value="ECO:0007669"/>
    <property type="project" value="UniProtKB-EC"/>
</dbReference>
<dbReference type="Proteomes" id="UP000886751">
    <property type="component" value="Unassembled WGS sequence"/>
</dbReference>
<comment type="cofactor">
    <cofactor evidence="5">
        <name>Mg(2+)</name>
        <dbReference type="ChEBI" id="CHEBI:18420"/>
    </cofactor>
</comment>
<evidence type="ECO:0000256" key="2">
    <source>
        <dbReference type="ARBA" id="ARBA00022741"/>
    </source>
</evidence>
<keyword evidence="5" id="KW-0479">Metal-binding</keyword>
<dbReference type="GO" id="GO:0035999">
    <property type="term" value="P:tetrahydrofolate interconversion"/>
    <property type="evidence" value="ECO:0007669"/>
    <property type="project" value="TreeGrafter"/>
</dbReference>
<dbReference type="SUPFAM" id="SSF100950">
    <property type="entry name" value="NagB/RpiA/CoA transferase-like"/>
    <property type="match status" value="1"/>
</dbReference>
<proteinExistence type="inferred from homology"/>
<dbReference type="EMBL" id="DXEI01000121">
    <property type="protein sequence ID" value="HIX95408.1"/>
    <property type="molecule type" value="Genomic_DNA"/>
</dbReference>
<dbReference type="InterPro" id="IPR002698">
    <property type="entry name" value="FTHF_cligase"/>
</dbReference>
<keyword evidence="3 4" id="KW-0067">ATP-binding</keyword>
<dbReference type="InterPro" id="IPR037171">
    <property type="entry name" value="NagB/RpiA_transferase-like"/>
</dbReference>
<keyword evidence="5" id="KW-0460">Magnesium</keyword>
<feature type="binding site" evidence="4">
    <location>
        <begin position="130"/>
        <end position="138"/>
    </location>
    <ligand>
        <name>ATP</name>
        <dbReference type="ChEBI" id="CHEBI:30616"/>
    </ligand>
</feature>
<dbReference type="PIRSF" id="PIRSF006806">
    <property type="entry name" value="FTHF_cligase"/>
    <property type="match status" value="1"/>
</dbReference>
<dbReference type="PANTHER" id="PTHR23407">
    <property type="entry name" value="ATPASE INHIBITOR/5-FORMYLTETRAHYDROFOLATE CYCLO-LIGASE"/>
    <property type="match status" value="1"/>
</dbReference>
<evidence type="ECO:0000256" key="4">
    <source>
        <dbReference type="PIRSR" id="PIRSR006806-1"/>
    </source>
</evidence>
<dbReference type="GO" id="GO:0046872">
    <property type="term" value="F:metal ion binding"/>
    <property type="evidence" value="ECO:0007669"/>
    <property type="project" value="UniProtKB-KW"/>
</dbReference>
<name>A0A9D2BV90_9FIRM</name>
<feature type="binding site" evidence="4">
    <location>
        <begin position="3"/>
        <end position="7"/>
    </location>
    <ligand>
        <name>ATP</name>
        <dbReference type="ChEBI" id="CHEBI:30616"/>
    </ligand>
</feature>
<reference evidence="6" key="2">
    <citation type="submission" date="2021-04" db="EMBL/GenBank/DDBJ databases">
        <authorList>
            <person name="Gilroy R."/>
        </authorList>
    </citation>
    <scope>NUCLEOTIDE SEQUENCE</scope>
    <source>
        <strain evidence="6">ChiHecec2B26-7398</strain>
    </source>
</reference>